<evidence type="ECO:0000256" key="2">
    <source>
        <dbReference type="SAM" id="MobiDB-lite"/>
    </source>
</evidence>
<evidence type="ECO:0000313" key="4">
    <source>
        <dbReference type="Proteomes" id="UP000243217"/>
    </source>
</evidence>
<reference evidence="3 4" key="1">
    <citation type="journal article" date="2014" name="Genome Biol. Evol.">
        <title>The secreted proteins of Achlya hypogyna and Thraustotheca clavata identify the ancestral oomycete secretome and reveal gene acquisitions by horizontal gene transfer.</title>
        <authorList>
            <person name="Misner I."/>
            <person name="Blouin N."/>
            <person name="Leonard G."/>
            <person name="Richards T.A."/>
            <person name="Lane C.E."/>
        </authorList>
    </citation>
    <scope>NUCLEOTIDE SEQUENCE [LARGE SCALE GENOMIC DNA]</scope>
    <source>
        <strain evidence="3 4">ATCC 34112</strain>
    </source>
</reference>
<dbReference type="Proteomes" id="UP000243217">
    <property type="component" value="Unassembled WGS sequence"/>
</dbReference>
<dbReference type="OrthoDB" id="75762at2759"/>
<proteinExistence type="predicted"/>
<protein>
    <submittedName>
        <fullName evidence="3">Uncharacterized protein</fullName>
    </submittedName>
</protein>
<evidence type="ECO:0000313" key="3">
    <source>
        <dbReference type="EMBL" id="OQS06611.1"/>
    </source>
</evidence>
<name>A0A1W0A8W3_9STRA</name>
<feature type="coiled-coil region" evidence="1">
    <location>
        <begin position="10"/>
        <end position="37"/>
    </location>
</feature>
<feature type="coiled-coil region" evidence="1">
    <location>
        <begin position="897"/>
        <end position="996"/>
    </location>
</feature>
<feature type="compositionally biased region" description="Basic residues" evidence="2">
    <location>
        <begin position="1084"/>
        <end position="1095"/>
    </location>
</feature>
<keyword evidence="4" id="KW-1185">Reference proteome</keyword>
<gene>
    <name evidence="3" type="ORF">THRCLA_01346</name>
</gene>
<accession>A0A1W0A8W3</accession>
<sequence>MDDDIDVKLQENLLKQHENYARQKELLQKLKQQSEAAVLHQSTRSSREFLPSPKKKDEAKLQDIYAQEVVNDNLRKQLELIRRMEHENTRLRSDNTTLKSQCTLLEERSKVKEIEMGRLNNEVNHVNDAMGKLRNEYEDQIRQNGQLKQLLTKATRLKETLEDELQTSLESQRKLHERIDQLEFDCQQAILREQTTAANSKSHESHQIRANATIQSLQEELNNVQIALAQKTEQCTTIQASSNACIEQIEASLKSAQDSLSKEQDKRRHLESVCIALENDLDSYKAKEKSLEAALEAIKELRARNGLLEEKLPYYHQLEYENKEMHGKLLHAQRDREEQERNMVQLKQGIWQTTNVLKKEIEAMRMYLMSMEDEGLLAEDVEVLVASWHECPTEIQHLRTILTHFKHDLVHVSKQIVSGRENERQLTEQCQQLHQKLIDLKNELKDVLHQLNLQKEACAIAESARELSSREKRDLLLWSRNTCQKTERMASEVEQWEQFTLQQIHRMHRLPWQDISTPIAMPDLKYNTYAELRQNWEAALTTLLTEAQQCHVKYNQEAHRANKESKKKLDMMKKLDAAEHEYQRKIHEKEIEMQACQLRHTNSMQALQEQHQCLLKENDTQIALQSRHVEELTEKWTRSEHERIHFKQLVDGLEADTPIYMGIFQLFIVCLRPMVLQISELQMQKRILTHQVNHLAAQRKEIEDIASLFQPSQVKRPLLLIFRAAALAVIACNRLRQTNKQYGRNEALGMVFPQQIGVVKLLPMTSATQLQAAIKRLHAKDFADKCVTLEQISNTPSTSAKRHTIYGQSPLGELLLDVLNTIDPHGQKTIQNVLQGHASFLCDLRPVRIAQNAVKSVDVHRIRREILEWMKKVENLQFQRTALQKENYVLQNAIHDKDFKLKELELLNANTQELKQKLAMYQTHDGHNITVREFEQCVEECKNAEMKIAQLEEIVTEKKLLIKDLEMQLSMSTERSKHMEEQLTQARQALLDEEDTVLNLKSVISRYEVEMRKLSQAAQSVHTQFQQRCSEAEQDKVELHALSTMLQETKKKNESLEAELKVIQHDLLGNKQPSPVLKDDPLHHSHRYFGSHHNIRPAQETKFTIESKPHYSRSHASSSASSIASKLSNTGHEKKMHMADLDDDDNDLSMNLDKVNFAVHSYMDRIDKKLQSMYGIPESGKWRDYKLQDL</sequence>
<dbReference type="STRING" id="74557.A0A1W0A8W3"/>
<dbReference type="AlphaFoldDB" id="A0A1W0A8W3"/>
<feature type="region of interest" description="Disordered" evidence="2">
    <location>
        <begin position="37"/>
        <end position="56"/>
    </location>
</feature>
<feature type="coiled-coil region" evidence="1">
    <location>
        <begin position="423"/>
        <end position="457"/>
    </location>
</feature>
<feature type="region of interest" description="Disordered" evidence="2">
    <location>
        <begin position="1070"/>
        <end position="1098"/>
    </location>
</feature>
<feature type="coiled-coil region" evidence="1">
    <location>
        <begin position="207"/>
        <end position="349"/>
    </location>
</feature>
<comment type="caution">
    <text evidence="3">The sequence shown here is derived from an EMBL/GenBank/DDBJ whole genome shotgun (WGS) entry which is preliminary data.</text>
</comment>
<dbReference type="EMBL" id="JNBS01000323">
    <property type="protein sequence ID" value="OQS06611.1"/>
    <property type="molecule type" value="Genomic_DNA"/>
</dbReference>
<evidence type="ECO:0000256" key="1">
    <source>
        <dbReference type="SAM" id="Coils"/>
    </source>
</evidence>
<keyword evidence="1" id="KW-0175">Coiled coil</keyword>
<feature type="coiled-coil region" evidence="1">
    <location>
        <begin position="1039"/>
        <end position="1066"/>
    </location>
</feature>
<organism evidence="3 4">
    <name type="scientific">Thraustotheca clavata</name>
    <dbReference type="NCBI Taxonomy" id="74557"/>
    <lineage>
        <taxon>Eukaryota</taxon>
        <taxon>Sar</taxon>
        <taxon>Stramenopiles</taxon>
        <taxon>Oomycota</taxon>
        <taxon>Saprolegniomycetes</taxon>
        <taxon>Saprolegniales</taxon>
        <taxon>Achlyaceae</taxon>
        <taxon>Thraustotheca</taxon>
    </lineage>
</organism>
<feature type="coiled-coil region" evidence="1">
    <location>
        <begin position="74"/>
        <end position="167"/>
    </location>
</feature>